<dbReference type="Pfam" id="PF04378">
    <property type="entry name" value="RsmJ"/>
    <property type="match status" value="1"/>
</dbReference>
<comment type="subunit">
    <text evidence="1">Monomer.</text>
</comment>
<dbReference type="GO" id="GO:0032259">
    <property type="term" value="P:methylation"/>
    <property type="evidence" value="ECO:0007669"/>
    <property type="project" value="UniProtKB-KW"/>
</dbReference>
<dbReference type="EMBL" id="BMXV01000005">
    <property type="protein sequence ID" value="GGY75353.1"/>
    <property type="molecule type" value="Genomic_DNA"/>
</dbReference>
<dbReference type="InterPro" id="IPR029063">
    <property type="entry name" value="SAM-dependent_MTases_sf"/>
</dbReference>
<feature type="binding site" evidence="1">
    <location>
        <position position="42"/>
    </location>
    <ligand>
        <name>S-adenosyl-L-methionine</name>
        <dbReference type="ChEBI" id="CHEBI:59789"/>
    </ligand>
</feature>
<dbReference type="Gene3D" id="3.40.50.150">
    <property type="entry name" value="Vaccinia Virus protein VP39"/>
    <property type="match status" value="1"/>
</dbReference>
<proteinExistence type="inferred from homology"/>
<dbReference type="SUPFAM" id="SSF53335">
    <property type="entry name" value="S-adenosyl-L-methionine-dependent methyltransferases"/>
    <property type="match status" value="1"/>
</dbReference>
<reference evidence="3" key="1">
    <citation type="journal article" date="2019" name="Int. J. Syst. Evol. Microbiol.">
        <title>The Global Catalogue of Microorganisms (GCM) 10K type strain sequencing project: providing services to taxonomists for standard genome sequencing and annotation.</title>
        <authorList>
            <consortium name="The Broad Institute Genomics Platform"/>
            <consortium name="The Broad Institute Genome Sequencing Center for Infectious Disease"/>
            <person name="Wu L."/>
            <person name="Ma J."/>
        </authorList>
    </citation>
    <scope>NUCLEOTIDE SEQUENCE [LARGE SCALE GENOMIC DNA]</scope>
    <source>
        <strain evidence="3">KCTC 22280</strain>
    </source>
</reference>
<feature type="binding site" evidence="1">
    <location>
        <position position="19"/>
    </location>
    <ligand>
        <name>S-adenosyl-L-methionine</name>
        <dbReference type="ChEBI" id="CHEBI:59789"/>
    </ligand>
</feature>
<keyword evidence="1" id="KW-0694">RNA-binding</keyword>
<comment type="caution">
    <text evidence="2">The sequence shown here is derived from an EMBL/GenBank/DDBJ whole genome shotgun (WGS) entry which is preliminary data.</text>
</comment>
<dbReference type="RefSeq" id="WP_189576590.1">
    <property type="nucleotide sequence ID" value="NZ_BMXV01000005.1"/>
</dbReference>
<protein>
    <recommendedName>
        <fullName evidence="1">Ribosomal RNA large subunit methyltransferase J</fullName>
        <ecNumber evidence="1">2.1.1.266</ecNumber>
    </recommendedName>
    <alternativeName>
        <fullName evidence="1">23S rRNA (adenine(2030)-N6)-methyltransferase</fullName>
    </alternativeName>
    <alternativeName>
        <fullName evidence="1">23S rRNA m6A2030 methyltransferase</fullName>
    </alternativeName>
</protein>
<evidence type="ECO:0000256" key="1">
    <source>
        <dbReference type="HAMAP-Rule" id="MF_00934"/>
    </source>
</evidence>
<dbReference type="EC" id="2.1.1.266" evidence="1"/>
<comment type="function">
    <text evidence="1">Specifically methylates the adenine in position 2030 of 23S rRNA.</text>
</comment>
<keyword evidence="1" id="KW-0949">S-adenosyl-L-methionine</keyword>
<feature type="active site" description="Proton acceptor" evidence="1">
    <location>
        <position position="166"/>
    </location>
</feature>
<dbReference type="PANTHER" id="PTHR37426">
    <property type="entry name" value="RIBOSOMAL RNA LARGE SUBUNIT METHYLTRANSFERASE J"/>
    <property type="match status" value="1"/>
</dbReference>
<comment type="catalytic activity">
    <reaction evidence="1">
        <text>adenosine(2030) in 23S rRNA + S-adenosyl-L-methionine = N(6)-methyladenosine(2030) in 23S rRNA + S-adenosyl-L-homocysteine + H(+)</text>
        <dbReference type="Rhea" id="RHEA:43736"/>
        <dbReference type="Rhea" id="RHEA-COMP:10668"/>
        <dbReference type="Rhea" id="RHEA-COMP:10669"/>
        <dbReference type="ChEBI" id="CHEBI:15378"/>
        <dbReference type="ChEBI" id="CHEBI:57856"/>
        <dbReference type="ChEBI" id="CHEBI:59789"/>
        <dbReference type="ChEBI" id="CHEBI:74411"/>
        <dbReference type="ChEBI" id="CHEBI:74449"/>
        <dbReference type="EC" id="2.1.1.266"/>
    </reaction>
</comment>
<dbReference type="InterPro" id="IPR007473">
    <property type="entry name" value="RlmJ"/>
</dbReference>
<feature type="binding site" evidence="1">
    <location>
        <position position="166"/>
    </location>
    <ligand>
        <name>S-adenosyl-L-methionine</name>
        <dbReference type="ChEBI" id="CHEBI:59789"/>
    </ligand>
</feature>
<keyword evidence="1" id="KW-0698">rRNA processing</keyword>
<name>A0ABQ3B257_9GAMM</name>
<feature type="binding site" evidence="1">
    <location>
        <position position="121"/>
    </location>
    <ligand>
        <name>S-adenosyl-L-methionine</name>
        <dbReference type="ChEBI" id="CHEBI:59789"/>
    </ligand>
</feature>
<keyword evidence="3" id="KW-1185">Reference proteome</keyword>
<evidence type="ECO:0000313" key="2">
    <source>
        <dbReference type="EMBL" id="GGY75353.1"/>
    </source>
</evidence>
<gene>
    <name evidence="1 2" type="primary">rlmJ</name>
    <name evidence="2" type="ORF">GCM10007071_23220</name>
</gene>
<organism evidence="2 3">
    <name type="scientific">Marinobacter zhanjiangensis</name>
    <dbReference type="NCBI Taxonomy" id="578215"/>
    <lineage>
        <taxon>Bacteria</taxon>
        <taxon>Pseudomonadati</taxon>
        <taxon>Pseudomonadota</taxon>
        <taxon>Gammaproteobacteria</taxon>
        <taxon>Pseudomonadales</taxon>
        <taxon>Marinobacteraceae</taxon>
        <taxon>Marinobacter</taxon>
    </lineage>
</organism>
<comment type="similarity">
    <text evidence="1">Belongs to the RlmJ family.</text>
</comment>
<keyword evidence="1 2" id="KW-0489">Methyltransferase</keyword>
<evidence type="ECO:0000313" key="3">
    <source>
        <dbReference type="Proteomes" id="UP000601597"/>
    </source>
</evidence>
<dbReference type="PANTHER" id="PTHR37426:SF1">
    <property type="entry name" value="RIBOSOMAL RNA LARGE SUBUNIT METHYLTRANSFERASE J"/>
    <property type="match status" value="1"/>
</dbReference>
<sequence>MLSYLHEYHAGNFADVHKHAAQVLALTMMQAKPSAIAGFDTHAGIARYDLDADRARKTAEADTGIRRVWRQRDRLSGADWQPVLGELSRLNEGSDHLRYYPGSPAWFHSLQRAQDSLTAFELHSGESSRLQQWARERRVSVLAEDGLSGLLRQLPPRAPRLLVLMDPSYELREDYRRVADTLASAWHKCRHGVFLIWYPQLTSDLHGRLTERLASSGLRKIWHSEVRLRQPPERGMTGSGVLVVNPPWGFGDRLDAIMQEVSAPEGLGIRHCQGWLVPE</sequence>
<feature type="site" description="Interaction with substrate rRNA" evidence="1">
    <location>
        <position position="4"/>
    </location>
</feature>
<dbReference type="Proteomes" id="UP000601597">
    <property type="component" value="Unassembled WGS sequence"/>
</dbReference>
<feature type="binding site" evidence="1">
    <location>
        <position position="103"/>
    </location>
    <ligand>
        <name>S-adenosyl-L-methionine</name>
        <dbReference type="ChEBI" id="CHEBI:59789"/>
    </ligand>
</feature>
<dbReference type="HAMAP" id="MF_00934">
    <property type="entry name" value="23SrRNA_methyltr_J"/>
    <property type="match status" value="1"/>
</dbReference>
<accession>A0ABQ3B257</accession>
<keyword evidence="1" id="KW-0808">Transferase</keyword>
<dbReference type="GO" id="GO:0008168">
    <property type="term" value="F:methyltransferase activity"/>
    <property type="evidence" value="ECO:0007669"/>
    <property type="project" value="UniProtKB-KW"/>
</dbReference>
<feature type="binding site" evidence="1">
    <location>
        <begin position="145"/>
        <end position="146"/>
    </location>
    <ligand>
        <name>S-adenosyl-L-methionine</name>
        <dbReference type="ChEBI" id="CHEBI:59789"/>
    </ligand>
</feature>